<dbReference type="RefSeq" id="WP_003888426.1">
    <property type="nucleotide sequence ID" value="NZ_ANBO01000043.1"/>
</dbReference>
<evidence type="ECO:0000313" key="2">
    <source>
        <dbReference type="Proteomes" id="UP000325690"/>
    </source>
</evidence>
<evidence type="ECO:0000313" key="1">
    <source>
        <dbReference type="EMBL" id="KAB7752482.1"/>
    </source>
</evidence>
<dbReference type="GeneID" id="74302820"/>
<dbReference type="EMBL" id="ANBP01000044">
    <property type="protein sequence ID" value="KAB7752482.1"/>
    <property type="molecule type" value="Genomic_DNA"/>
</dbReference>
<gene>
    <name evidence="1" type="ORF">MPHL21000_21165</name>
</gene>
<name>A0A5N5USA8_MYCPH</name>
<proteinExistence type="predicted"/>
<sequence>MAASTREAISERAAEAGWQRRDVDRTDYYTRNPVRVHVLWRGDDAISGGALYHDDILMAYSRDLPTVEGWLNRSR</sequence>
<comment type="caution">
    <text evidence="1">The sequence shown here is derived from an EMBL/GenBank/DDBJ whole genome shotgun (WGS) entry which is preliminary data.</text>
</comment>
<keyword evidence="2" id="KW-1185">Reference proteome</keyword>
<protein>
    <submittedName>
        <fullName evidence="1">Uncharacterized protein</fullName>
    </submittedName>
</protein>
<organism evidence="1 2">
    <name type="scientific">Mycolicibacterium phlei DSM 43239 = CCUG 21000</name>
    <dbReference type="NCBI Taxonomy" id="1226750"/>
    <lineage>
        <taxon>Bacteria</taxon>
        <taxon>Bacillati</taxon>
        <taxon>Actinomycetota</taxon>
        <taxon>Actinomycetes</taxon>
        <taxon>Mycobacteriales</taxon>
        <taxon>Mycobacteriaceae</taxon>
        <taxon>Mycolicibacterium</taxon>
    </lineage>
</organism>
<reference evidence="1 2" key="1">
    <citation type="submission" date="2012-10" db="EMBL/GenBank/DDBJ databases">
        <title>The draft sequence of the Mycobacterium pheli genome.</title>
        <authorList>
            <person name="Pettersson B.M.F."/>
            <person name="Das S."/>
            <person name="Dasgupta S."/>
            <person name="Bhattacharya A."/>
            <person name="Kirsebom L.A."/>
        </authorList>
    </citation>
    <scope>NUCLEOTIDE SEQUENCE [LARGE SCALE GENOMIC DNA]</scope>
    <source>
        <strain evidence="1 2">CCUG 21000</strain>
    </source>
</reference>
<dbReference type="Proteomes" id="UP000325690">
    <property type="component" value="Unassembled WGS sequence"/>
</dbReference>
<accession>A0A5N5USA8</accession>
<dbReference type="AlphaFoldDB" id="A0A5N5USA8"/>